<proteinExistence type="predicted"/>
<dbReference type="SUPFAM" id="SSF53448">
    <property type="entry name" value="Nucleotide-diphospho-sugar transferases"/>
    <property type="match status" value="1"/>
</dbReference>
<organism evidence="4 5">
    <name type="scientific">Breoghania corrubedonensis</name>
    <dbReference type="NCBI Taxonomy" id="665038"/>
    <lineage>
        <taxon>Bacteria</taxon>
        <taxon>Pseudomonadati</taxon>
        <taxon>Pseudomonadota</taxon>
        <taxon>Alphaproteobacteria</taxon>
        <taxon>Hyphomicrobiales</taxon>
        <taxon>Stappiaceae</taxon>
        <taxon>Breoghania</taxon>
    </lineage>
</organism>
<gene>
    <name evidence="4" type="ORF">C8N35_101151</name>
</gene>
<keyword evidence="1" id="KW-0175">Coiled coil</keyword>
<keyword evidence="4" id="KW-0808">Transferase</keyword>
<name>A0A2T5VEH1_9HYPH</name>
<dbReference type="GO" id="GO:0016740">
    <property type="term" value="F:transferase activity"/>
    <property type="evidence" value="ECO:0007669"/>
    <property type="project" value="UniProtKB-KW"/>
</dbReference>
<keyword evidence="5" id="KW-1185">Reference proteome</keyword>
<evidence type="ECO:0000313" key="4">
    <source>
        <dbReference type="EMBL" id="PTW62116.1"/>
    </source>
</evidence>
<protein>
    <submittedName>
        <fullName evidence="4">Glycosyl transferase family 2</fullName>
    </submittedName>
</protein>
<dbReference type="InterPro" id="IPR001173">
    <property type="entry name" value="Glyco_trans_2-like"/>
</dbReference>
<accession>A0A2T5VEH1</accession>
<sequence length="357" mass="39442">MLSGARPAGETRAKTLFTILLPIVRPPTLLPYAIESVITQTEADFELCIVCDGAPAETVACAERYAAADPRVRVFAFEKGARYGEAHRAAVLEGSSALFVAQLGDDDLWFPEYLAEAARMLEVADFGNLLQVELTTDGGLHVLAGDLSDTDTRERMINSKWNFFGPPVASYRLSAYRALPEGWTPAPVDVWSDLHMWRKFLMAADLVFATRFSIQCLKVAANVRGHMSLDERCAETRRMAGRIASEDGRAALRAAAMRTWFERSRRMLADEQAKYERMNAAYDALKATRDVLRDQRDDLRAQRDSWRRRLDLVTGRTLAREVASLFRKPGSASATEVGDGGVVSGEAGDEVDEKGGA</sequence>
<evidence type="ECO:0000313" key="5">
    <source>
        <dbReference type="Proteomes" id="UP000244081"/>
    </source>
</evidence>
<dbReference type="CDD" id="cd00761">
    <property type="entry name" value="Glyco_tranf_GTA_type"/>
    <property type="match status" value="1"/>
</dbReference>
<dbReference type="RefSeq" id="WP_107987730.1">
    <property type="nucleotide sequence ID" value="NZ_QAYG01000001.1"/>
</dbReference>
<dbReference type="Proteomes" id="UP000244081">
    <property type="component" value="Unassembled WGS sequence"/>
</dbReference>
<feature type="compositionally biased region" description="Acidic residues" evidence="2">
    <location>
        <begin position="347"/>
        <end position="357"/>
    </location>
</feature>
<feature type="domain" description="Glycosyltransferase 2-like" evidence="3">
    <location>
        <begin position="22"/>
        <end position="126"/>
    </location>
</feature>
<dbReference type="AlphaFoldDB" id="A0A2T5VEH1"/>
<comment type="caution">
    <text evidence="4">The sequence shown here is derived from an EMBL/GenBank/DDBJ whole genome shotgun (WGS) entry which is preliminary data.</text>
</comment>
<dbReference type="Gene3D" id="3.90.550.10">
    <property type="entry name" value="Spore Coat Polysaccharide Biosynthesis Protein SpsA, Chain A"/>
    <property type="match status" value="1"/>
</dbReference>
<feature type="region of interest" description="Disordered" evidence="2">
    <location>
        <begin position="329"/>
        <end position="357"/>
    </location>
</feature>
<evidence type="ECO:0000259" key="3">
    <source>
        <dbReference type="Pfam" id="PF00535"/>
    </source>
</evidence>
<dbReference type="InterPro" id="IPR029044">
    <property type="entry name" value="Nucleotide-diphossugar_trans"/>
</dbReference>
<evidence type="ECO:0000256" key="2">
    <source>
        <dbReference type="SAM" id="MobiDB-lite"/>
    </source>
</evidence>
<dbReference type="Pfam" id="PF00535">
    <property type="entry name" value="Glycos_transf_2"/>
    <property type="match status" value="1"/>
</dbReference>
<dbReference type="OrthoDB" id="5291101at2"/>
<evidence type="ECO:0000256" key="1">
    <source>
        <dbReference type="SAM" id="Coils"/>
    </source>
</evidence>
<dbReference type="EMBL" id="QAYG01000001">
    <property type="protein sequence ID" value="PTW62116.1"/>
    <property type="molecule type" value="Genomic_DNA"/>
</dbReference>
<feature type="coiled-coil region" evidence="1">
    <location>
        <begin position="268"/>
        <end position="309"/>
    </location>
</feature>
<reference evidence="4 5" key="1">
    <citation type="submission" date="2018-04" db="EMBL/GenBank/DDBJ databases">
        <title>Genomic Encyclopedia of Archaeal and Bacterial Type Strains, Phase II (KMG-II): from individual species to whole genera.</title>
        <authorList>
            <person name="Goeker M."/>
        </authorList>
    </citation>
    <scope>NUCLEOTIDE SEQUENCE [LARGE SCALE GENOMIC DNA]</scope>
    <source>
        <strain evidence="4 5">DSM 23382</strain>
    </source>
</reference>